<dbReference type="InParanoid" id="A0A1H9CJ19"/>
<protein>
    <submittedName>
        <fullName evidence="1">PcfJ-like protein</fullName>
    </submittedName>
</protein>
<dbReference type="Pfam" id="PF14284">
    <property type="entry name" value="PcfJ"/>
    <property type="match status" value="1"/>
</dbReference>
<accession>A0A1H9CJ19</accession>
<evidence type="ECO:0000313" key="1">
    <source>
        <dbReference type="EMBL" id="SEQ01061.1"/>
    </source>
</evidence>
<dbReference type="AlphaFoldDB" id="A0A1H9CJ19"/>
<dbReference type="Proteomes" id="UP000199021">
    <property type="component" value="Unassembled WGS sequence"/>
</dbReference>
<dbReference type="InterPro" id="IPR025586">
    <property type="entry name" value="PcfJ"/>
</dbReference>
<dbReference type="EMBL" id="FOFB01000004">
    <property type="protein sequence ID" value="SEQ01061.1"/>
    <property type="molecule type" value="Genomic_DNA"/>
</dbReference>
<keyword evidence="2" id="KW-1185">Reference proteome</keyword>
<proteinExistence type="predicted"/>
<evidence type="ECO:0000313" key="2">
    <source>
        <dbReference type="Proteomes" id="UP000199021"/>
    </source>
</evidence>
<dbReference type="RefSeq" id="WP_090166164.1">
    <property type="nucleotide sequence ID" value="NZ_FOFB01000004.1"/>
</dbReference>
<reference evidence="2" key="1">
    <citation type="submission" date="2016-10" db="EMBL/GenBank/DDBJ databases">
        <authorList>
            <person name="Varghese N."/>
            <person name="Submissions S."/>
        </authorList>
    </citation>
    <scope>NUCLEOTIDE SEQUENCE [LARGE SCALE GENOMIC DNA]</scope>
    <source>
        <strain evidence="2">DSM 24740</strain>
    </source>
</reference>
<name>A0A1H9CJ19_9BACT</name>
<organism evidence="1 2">
    <name type="scientific">Neolewinella agarilytica</name>
    <dbReference type="NCBI Taxonomy" id="478744"/>
    <lineage>
        <taxon>Bacteria</taxon>
        <taxon>Pseudomonadati</taxon>
        <taxon>Bacteroidota</taxon>
        <taxon>Saprospiria</taxon>
        <taxon>Saprospirales</taxon>
        <taxon>Lewinellaceae</taxon>
        <taxon>Neolewinella</taxon>
    </lineage>
</organism>
<dbReference type="OrthoDB" id="8866982at2"/>
<sequence>MSPLINHTLNLTKAEQLVFPLEVDYLVHALVLGRSLHGRELEDVLVLYRRAYSQLSELERQLRAPDQLFMEEWVMIAFREGSLKLPPTDSQRLALLRFAALGLNAEDIATLVAAWKDQDAIAIGLNSYREASLAQLRSYLVFLEEFAPYLTEEVNHLARTLLLEDAHLRNEELVAEFITQYSPDFLDRFTAQGLTLLNYHTLWKVWFSVFSEHNLKEESLPDDYLKTPFREVIRNVPDRLWFLTAKKTGGVDFTFAIGQPGFYQLAAGNSARKYLTEIGMPRGAWRQLLSLPYETELLELAAPDLYLWALSLGANQELARQLPAFMPRRYQTAWEPVLQQLARLTTISWDLEEGQRLLGYVYHIVRDQPDFRVDVHRPELLIAASNAHYARIEQSMAAVVRERRAVVEADQEARARQAAVQAEQEAKRRREYEAWLRRTKWAPMNRVKPLRYSSRLRIQELTNGWELFLEGQAMGHCVGDYVNHCRLGRFSIWTLRVERDRKVRSLVTIRINVANRQIVEARARFNRDPLQEYKVLINEWARGNRIKPLSAWE</sequence>
<gene>
    <name evidence="1" type="ORF">SAMN05444359_104212</name>
</gene>